<keyword evidence="3 7" id="KW-1133">Transmembrane helix</keyword>
<feature type="transmembrane region" description="Helical" evidence="7">
    <location>
        <begin position="222"/>
        <end position="244"/>
    </location>
</feature>
<dbReference type="GO" id="GO:0016020">
    <property type="term" value="C:membrane"/>
    <property type="evidence" value="ECO:0007669"/>
    <property type="project" value="UniProtKB-SubCell"/>
</dbReference>
<reference evidence="9 10" key="1">
    <citation type="submission" date="2019-07" db="EMBL/GenBank/DDBJ databases">
        <title>Venturia inaequalis Genome Resource.</title>
        <authorList>
            <person name="Lichtner F.J."/>
        </authorList>
    </citation>
    <scope>NUCLEOTIDE SEQUENCE [LARGE SCALE GENOMIC DNA]</scope>
    <source>
        <strain evidence="9 10">DMI_063113</strain>
    </source>
</reference>
<dbReference type="InterPro" id="IPR049326">
    <property type="entry name" value="Rhodopsin_dom_fungi"/>
</dbReference>
<proteinExistence type="inferred from homology"/>
<dbReference type="AlphaFoldDB" id="A0A8H3Z004"/>
<comment type="subcellular location">
    <subcellularLocation>
        <location evidence="1">Membrane</location>
        <topology evidence="1">Multi-pass membrane protein</topology>
    </subcellularLocation>
</comment>
<dbReference type="Pfam" id="PF20684">
    <property type="entry name" value="Fung_rhodopsin"/>
    <property type="match status" value="1"/>
</dbReference>
<organism evidence="9 10">
    <name type="scientific">Venturia inaequalis</name>
    <name type="common">Apple scab fungus</name>
    <dbReference type="NCBI Taxonomy" id="5025"/>
    <lineage>
        <taxon>Eukaryota</taxon>
        <taxon>Fungi</taxon>
        <taxon>Dikarya</taxon>
        <taxon>Ascomycota</taxon>
        <taxon>Pezizomycotina</taxon>
        <taxon>Dothideomycetes</taxon>
        <taxon>Pleosporomycetidae</taxon>
        <taxon>Venturiales</taxon>
        <taxon>Venturiaceae</taxon>
        <taxon>Venturia</taxon>
    </lineage>
</organism>
<evidence type="ECO:0000313" key="10">
    <source>
        <dbReference type="Proteomes" id="UP000490939"/>
    </source>
</evidence>
<accession>A0A8H3Z004</accession>
<gene>
    <name evidence="9" type="ORF">EG327_006688</name>
</gene>
<evidence type="ECO:0000256" key="6">
    <source>
        <dbReference type="SAM" id="MobiDB-lite"/>
    </source>
</evidence>
<evidence type="ECO:0000313" key="9">
    <source>
        <dbReference type="EMBL" id="KAE9980139.1"/>
    </source>
</evidence>
<dbReference type="PANTHER" id="PTHR33048">
    <property type="entry name" value="PTH11-LIKE INTEGRAL MEMBRANE PROTEIN (AFU_ORTHOLOGUE AFUA_5G11245)"/>
    <property type="match status" value="1"/>
</dbReference>
<evidence type="ECO:0000256" key="1">
    <source>
        <dbReference type="ARBA" id="ARBA00004141"/>
    </source>
</evidence>
<protein>
    <recommendedName>
        <fullName evidence="8">Rhodopsin domain-containing protein</fullName>
    </recommendedName>
</protein>
<comment type="caution">
    <text evidence="9">The sequence shown here is derived from an EMBL/GenBank/DDBJ whole genome shotgun (WGS) entry which is preliminary data.</text>
</comment>
<keyword evidence="2 7" id="KW-0812">Transmembrane</keyword>
<comment type="similarity">
    <text evidence="5">Belongs to the SAT4 family.</text>
</comment>
<feature type="domain" description="Rhodopsin" evidence="8">
    <location>
        <begin position="45"/>
        <end position="284"/>
    </location>
</feature>
<dbReference type="InterPro" id="IPR052337">
    <property type="entry name" value="SAT4-like"/>
</dbReference>
<name>A0A8H3Z004_VENIN</name>
<dbReference type="EMBL" id="WNWR01000395">
    <property type="protein sequence ID" value="KAE9980139.1"/>
    <property type="molecule type" value="Genomic_DNA"/>
</dbReference>
<feature type="transmembrane region" description="Helical" evidence="7">
    <location>
        <begin position="60"/>
        <end position="81"/>
    </location>
</feature>
<feature type="transmembrane region" description="Helical" evidence="7">
    <location>
        <begin position="184"/>
        <end position="210"/>
    </location>
</feature>
<feature type="region of interest" description="Disordered" evidence="6">
    <location>
        <begin position="367"/>
        <end position="388"/>
    </location>
</feature>
<evidence type="ECO:0000259" key="8">
    <source>
        <dbReference type="Pfam" id="PF20684"/>
    </source>
</evidence>
<evidence type="ECO:0000256" key="4">
    <source>
        <dbReference type="ARBA" id="ARBA00023136"/>
    </source>
</evidence>
<dbReference type="PANTHER" id="PTHR33048:SF129">
    <property type="entry name" value="INTEGRAL MEMBRANE PROTEIN-RELATED"/>
    <property type="match status" value="1"/>
</dbReference>
<evidence type="ECO:0000256" key="3">
    <source>
        <dbReference type="ARBA" id="ARBA00022989"/>
    </source>
</evidence>
<feature type="transmembrane region" description="Helical" evidence="7">
    <location>
        <begin position="110"/>
        <end position="131"/>
    </location>
</feature>
<feature type="transmembrane region" description="Helical" evidence="7">
    <location>
        <begin position="26"/>
        <end position="48"/>
    </location>
</feature>
<keyword evidence="10" id="KW-1185">Reference proteome</keyword>
<evidence type="ECO:0000256" key="2">
    <source>
        <dbReference type="ARBA" id="ARBA00022692"/>
    </source>
</evidence>
<sequence>MRFNHPELIATWPKPNYVDPITRGPLLYIVNSIFFGLVTLTVLTRLYTRIFIRRWVGLDDYLIVLAWLCSAGNIATVFWGTSRLNWDRHVWDVPPAFFRPGAETLFAAKLFWTTSSTCIRLSILVLYYRLLEHVQVQQYRWALHLNAFFIIGIYMSYLGTTIFACFPTQAYFVELSPGTCINEFYAITTLSSLNTFSEAVMAALPIPVLFQLRMKSSQRWEVIALLCLGFFVAAVGVVRTYFVYQSFHYDDLTWYAGPHWICSEAEICTALISACVPSIRSLFRHAGKALRTFPEEVNRSLTRRTPHLTPHGRPDSESSRQNLDPKLSIYATQAELQLCRSVDVEGIGLDGFGYTVTITAGEPAKKHSLRKRKSAAPANADDAEKGRENWQMHRIPSSQATGAIMVSQRKSLEVTEVFEETVRPDRTVRGWDRFVL</sequence>
<feature type="region of interest" description="Disordered" evidence="6">
    <location>
        <begin position="301"/>
        <end position="322"/>
    </location>
</feature>
<evidence type="ECO:0000256" key="7">
    <source>
        <dbReference type="SAM" id="Phobius"/>
    </source>
</evidence>
<evidence type="ECO:0000256" key="5">
    <source>
        <dbReference type="ARBA" id="ARBA00038359"/>
    </source>
</evidence>
<feature type="transmembrane region" description="Helical" evidence="7">
    <location>
        <begin position="143"/>
        <end position="164"/>
    </location>
</feature>
<dbReference type="Proteomes" id="UP000490939">
    <property type="component" value="Unassembled WGS sequence"/>
</dbReference>
<keyword evidence="4 7" id="KW-0472">Membrane</keyword>